<proteinExistence type="predicted"/>
<gene>
    <name evidence="1" type="ORF">DAMO_2834</name>
</gene>
<dbReference type="eggNOG" id="COG1662">
    <property type="taxonomic scope" value="Bacteria"/>
</dbReference>
<evidence type="ECO:0000313" key="1">
    <source>
        <dbReference type="EMBL" id="CBE69907.1"/>
    </source>
</evidence>
<name>D5ML65_METO1</name>
<dbReference type="EMBL" id="FP565575">
    <property type="protein sequence ID" value="CBE69907.1"/>
    <property type="molecule type" value="Genomic_DNA"/>
</dbReference>
<dbReference type="Proteomes" id="UP000006898">
    <property type="component" value="Chromosome"/>
</dbReference>
<dbReference type="AlphaFoldDB" id="D5ML65"/>
<dbReference type="PATRIC" id="fig|671143.5.peg.2488"/>
<reference evidence="1 2" key="1">
    <citation type="journal article" date="2010" name="Nature">
        <title>Nitrite-driven anaerobic methane oxidation by oxygenic bacteria.</title>
        <authorList>
            <person name="Ettwig K.F."/>
            <person name="Butler M.K."/>
            <person name="Le Paslier D."/>
            <person name="Pelletier E."/>
            <person name="Mangenot S."/>
            <person name="Kuypers M.M.M."/>
            <person name="Schreiber F."/>
            <person name="Dutilh B.E."/>
            <person name="Zedelius J."/>
            <person name="de Beer D."/>
            <person name="Gloerich J."/>
            <person name="Wessels H.J.C.T."/>
            <person name="van Allen T."/>
            <person name="Luesken F."/>
            <person name="Wu M."/>
            <person name="van de Pas-Schoonen K.T."/>
            <person name="Op den Camp H.J.M."/>
            <person name="Janssen-Megens E.M."/>
            <person name="Francoijs K-J."/>
            <person name="Stunnenberg H."/>
            <person name="Weissenbach J."/>
            <person name="Jetten M.S.M."/>
            <person name="Strous M."/>
        </authorList>
    </citation>
    <scope>NUCLEOTIDE SEQUENCE [LARGE SCALE GENOMIC DNA]</scope>
</reference>
<sequence>MRMQMRRFTRLTNAFSKSLRNLKDALALHFAHYNFVRIHGSLRVTPAMAAGVASRIWALEELL</sequence>
<evidence type="ECO:0000313" key="2">
    <source>
        <dbReference type="Proteomes" id="UP000006898"/>
    </source>
</evidence>
<protein>
    <recommendedName>
        <fullName evidence="3">Transposase</fullName>
    </recommendedName>
</protein>
<organism evidence="1 2">
    <name type="scientific">Methylomirabilis oxygeniifera</name>
    <dbReference type="NCBI Taxonomy" id="671143"/>
    <lineage>
        <taxon>Bacteria</taxon>
        <taxon>Candidatus Methylomirabilota</taxon>
        <taxon>Candidatus Methylomirabilia</taxon>
        <taxon>Candidatus Methylomirabilales</taxon>
        <taxon>Candidatus Methylomirabilaceae</taxon>
        <taxon>Candidatus Methylomirabilis</taxon>
    </lineage>
</organism>
<dbReference type="STRING" id="671143.DAMO_2834"/>
<accession>D5ML65</accession>
<dbReference type="HOGENOM" id="CLU_207711_0_0_0"/>
<evidence type="ECO:0008006" key="3">
    <source>
        <dbReference type="Google" id="ProtNLM"/>
    </source>
</evidence>
<dbReference type="KEGG" id="mox:DAMO_2834"/>